<feature type="zinc finger region" description="C3H1-type" evidence="5">
    <location>
        <begin position="521"/>
        <end position="549"/>
    </location>
</feature>
<dbReference type="SUPFAM" id="SSF90229">
    <property type="entry name" value="CCCH zinc finger"/>
    <property type="match status" value="4"/>
</dbReference>
<evidence type="ECO:0000256" key="3">
    <source>
        <dbReference type="ARBA" id="ARBA00022833"/>
    </source>
</evidence>
<organism evidence="8 9">
    <name type="scientific">Carnegiea gigantea</name>
    <dbReference type="NCBI Taxonomy" id="171969"/>
    <lineage>
        <taxon>Eukaryota</taxon>
        <taxon>Viridiplantae</taxon>
        <taxon>Streptophyta</taxon>
        <taxon>Embryophyta</taxon>
        <taxon>Tracheophyta</taxon>
        <taxon>Spermatophyta</taxon>
        <taxon>Magnoliopsida</taxon>
        <taxon>eudicotyledons</taxon>
        <taxon>Gunneridae</taxon>
        <taxon>Pentapetalae</taxon>
        <taxon>Caryophyllales</taxon>
        <taxon>Cactineae</taxon>
        <taxon>Cactaceae</taxon>
        <taxon>Cactoideae</taxon>
        <taxon>Echinocereeae</taxon>
        <taxon>Carnegiea</taxon>
    </lineage>
</organism>
<sequence>MEVSESSSSFTSTEPPPFDHQQSANSIHDQLDAISLEPQNDANNNGDRYAAHSDERENEQNLQEEKKEVDKVTNLIENEQGDEIDKEKEFEVVNENDDEIEKEKGFGEVGEGERGKSKRIRFPVRPEAEDCSFYLRTGMCKFGMNCKFNHPHDRESQPGKVKRKEDSLHSTAQKVKEKDDSKTEQIDCKYFDRPGGCKFGKACKFNHTRKTATAAELNFMGLPIRPGEKECPYYMRNGSCKFGANCKFNHPDPTSLGGSNNHSGHSNGGSILSRNVPQSALGSWSPAALSDSPPYVPLMFQATQGVPSQPEWHAYQAPVYSPERSLPLASAYATKRQPLERNVYTHQQQQILGDEFPERPGKPECSYFLKTGSCKFRSACKFHHPKNESANSTSCALSESGLPLRPVQAEAPICYGFKIIVLNASQITTQFIEFPTPMKLLRLVNVGEHILRCMHLGVGGGAMREGLEEKRTMDLPRSFVTSPLYRNENYMRVASTFKVLTCMNKNGSVAGGPGIKLNCFLEGQSVCSHYSRYGICKFGPACKYDHPVNYAHSPPMAAEEVDEASASGDSTENDQPNVPATEIGSENPIH</sequence>
<dbReference type="OrthoDB" id="411372at2759"/>
<feature type="compositionally biased region" description="Polar residues" evidence="6">
    <location>
        <begin position="567"/>
        <end position="578"/>
    </location>
</feature>
<dbReference type="InterPro" id="IPR036855">
    <property type="entry name" value="Znf_CCCH_sf"/>
</dbReference>
<dbReference type="AlphaFoldDB" id="A0A9Q1KW35"/>
<feature type="compositionally biased region" description="Basic and acidic residues" evidence="6">
    <location>
        <begin position="101"/>
        <end position="112"/>
    </location>
</feature>
<dbReference type="Proteomes" id="UP001153076">
    <property type="component" value="Unassembled WGS sequence"/>
</dbReference>
<evidence type="ECO:0000259" key="7">
    <source>
        <dbReference type="PROSITE" id="PS50103"/>
    </source>
</evidence>
<accession>A0A9Q1KW35</accession>
<feature type="compositionally biased region" description="Basic and acidic residues" evidence="6">
    <location>
        <begin position="49"/>
        <end position="71"/>
    </location>
</feature>
<dbReference type="Gene3D" id="4.10.1000.10">
    <property type="entry name" value="Zinc finger, CCCH-type"/>
    <property type="match status" value="4"/>
</dbReference>
<feature type="region of interest" description="Disordered" evidence="6">
    <location>
        <begin position="557"/>
        <end position="590"/>
    </location>
</feature>
<dbReference type="InterPro" id="IPR050974">
    <property type="entry name" value="Plant_ZF_CCCH"/>
</dbReference>
<evidence type="ECO:0000313" key="9">
    <source>
        <dbReference type="Proteomes" id="UP001153076"/>
    </source>
</evidence>
<feature type="zinc finger region" description="C3H1-type" evidence="5">
    <location>
        <begin position="359"/>
        <end position="387"/>
    </location>
</feature>
<keyword evidence="3 5" id="KW-0862">Zinc</keyword>
<dbReference type="GO" id="GO:0003729">
    <property type="term" value="F:mRNA binding"/>
    <property type="evidence" value="ECO:0007669"/>
    <property type="project" value="UniProtKB-ARBA"/>
</dbReference>
<feature type="domain" description="C3H1-type" evidence="7">
    <location>
        <begin position="182"/>
        <end position="210"/>
    </location>
</feature>
<dbReference type="SMART" id="SM00356">
    <property type="entry name" value="ZnF_C3H1"/>
    <property type="match status" value="5"/>
</dbReference>
<reference evidence="8" key="1">
    <citation type="submission" date="2022-04" db="EMBL/GenBank/DDBJ databases">
        <title>Carnegiea gigantea Genome sequencing and assembly v2.</title>
        <authorList>
            <person name="Copetti D."/>
            <person name="Sanderson M.J."/>
            <person name="Burquez A."/>
            <person name="Wojciechowski M.F."/>
        </authorList>
    </citation>
    <scope>NUCLEOTIDE SEQUENCE</scope>
    <source>
        <strain evidence="8">SGP5-SGP5p</strain>
        <tissue evidence="8">Aerial part</tissue>
    </source>
</reference>
<evidence type="ECO:0000256" key="1">
    <source>
        <dbReference type="ARBA" id="ARBA00022723"/>
    </source>
</evidence>
<feature type="domain" description="C3H1-type" evidence="7">
    <location>
        <begin position="359"/>
        <end position="387"/>
    </location>
</feature>
<dbReference type="PANTHER" id="PTHR12506">
    <property type="entry name" value="PROTEIN PHOSPHATASE RELATED"/>
    <property type="match status" value="1"/>
</dbReference>
<gene>
    <name evidence="8" type="ORF">Cgig2_029326</name>
</gene>
<name>A0A9Q1KW35_9CARY</name>
<keyword evidence="2 5" id="KW-0863">Zinc-finger</keyword>
<feature type="zinc finger region" description="C3H1-type" evidence="5">
    <location>
        <begin position="225"/>
        <end position="253"/>
    </location>
</feature>
<proteinExistence type="predicted"/>
<evidence type="ECO:0000256" key="6">
    <source>
        <dbReference type="SAM" id="MobiDB-lite"/>
    </source>
</evidence>
<feature type="domain" description="C3H1-type" evidence="7">
    <location>
        <begin position="125"/>
        <end position="153"/>
    </location>
</feature>
<dbReference type="PROSITE" id="PS50103">
    <property type="entry name" value="ZF_C3H1"/>
    <property type="match status" value="5"/>
</dbReference>
<feature type="domain" description="C3H1-type" evidence="7">
    <location>
        <begin position="225"/>
        <end position="253"/>
    </location>
</feature>
<feature type="zinc finger region" description="C3H1-type" evidence="5">
    <location>
        <begin position="182"/>
        <end position="210"/>
    </location>
</feature>
<dbReference type="GO" id="GO:0003677">
    <property type="term" value="F:DNA binding"/>
    <property type="evidence" value="ECO:0007669"/>
    <property type="project" value="UniProtKB-KW"/>
</dbReference>
<feature type="region of interest" description="Disordered" evidence="6">
    <location>
        <begin position="151"/>
        <end position="179"/>
    </location>
</feature>
<dbReference type="InterPro" id="IPR000571">
    <property type="entry name" value="Znf_CCCH"/>
</dbReference>
<protein>
    <recommendedName>
        <fullName evidence="7">C3H1-type domain-containing protein</fullName>
    </recommendedName>
</protein>
<dbReference type="Pfam" id="PF00642">
    <property type="entry name" value="zf-CCCH"/>
    <property type="match status" value="5"/>
</dbReference>
<evidence type="ECO:0000256" key="2">
    <source>
        <dbReference type="ARBA" id="ARBA00022771"/>
    </source>
</evidence>
<feature type="zinc finger region" description="C3H1-type" evidence="5">
    <location>
        <begin position="125"/>
        <end position="153"/>
    </location>
</feature>
<keyword evidence="4" id="KW-0238">DNA-binding</keyword>
<evidence type="ECO:0000313" key="8">
    <source>
        <dbReference type="EMBL" id="KAJ8449964.1"/>
    </source>
</evidence>
<evidence type="ECO:0000256" key="5">
    <source>
        <dbReference type="PROSITE-ProRule" id="PRU00723"/>
    </source>
</evidence>
<evidence type="ECO:0000256" key="4">
    <source>
        <dbReference type="ARBA" id="ARBA00023125"/>
    </source>
</evidence>
<dbReference type="PANTHER" id="PTHR12506:SF20">
    <property type="entry name" value="ZINC FINGER CCCH DOMAIN-CONTAINING PROTEIN 67"/>
    <property type="match status" value="1"/>
</dbReference>
<dbReference type="GO" id="GO:0008270">
    <property type="term" value="F:zinc ion binding"/>
    <property type="evidence" value="ECO:0007669"/>
    <property type="project" value="UniProtKB-KW"/>
</dbReference>
<feature type="compositionally biased region" description="Polar residues" evidence="6">
    <location>
        <begin position="37"/>
        <end position="46"/>
    </location>
</feature>
<feature type="domain" description="C3H1-type" evidence="7">
    <location>
        <begin position="521"/>
        <end position="549"/>
    </location>
</feature>
<feature type="region of interest" description="Disordered" evidence="6">
    <location>
        <begin position="1"/>
        <end position="112"/>
    </location>
</feature>
<feature type="compositionally biased region" description="Low complexity" evidence="6">
    <location>
        <begin position="1"/>
        <end position="13"/>
    </location>
</feature>
<comment type="caution">
    <text evidence="8">The sequence shown here is derived from an EMBL/GenBank/DDBJ whole genome shotgun (WGS) entry which is preliminary data.</text>
</comment>
<keyword evidence="9" id="KW-1185">Reference proteome</keyword>
<dbReference type="EMBL" id="JAKOGI010000018">
    <property type="protein sequence ID" value="KAJ8449964.1"/>
    <property type="molecule type" value="Genomic_DNA"/>
</dbReference>
<keyword evidence="1 5" id="KW-0479">Metal-binding</keyword>